<protein>
    <submittedName>
        <fullName evidence="3">Short-chain dehydrogenase/reductase SDR</fullName>
    </submittedName>
</protein>
<keyword evidence="4" id="KW-1185">Reference proteome</keyword>
<accession>K0ERL4</accession>
<evidence type="ECO:0000313" key="3">
    <source>
        <dbReference type="EMBL" id="AFT98305.1"/>
    </source>
</evidence>
<dbReference type="Proteomes" id="UP000006304">
    <property type="component" value="Chromosome"/>
</dbReference>
<sequence length="246" mass="24577">MRAPAEDVTGTLAGKTVLITGGDTGVGKKIAVSLAAQGAQVVIQHPHAPESAADVVKEITGSGGSALALAADIGDRLEYEELVQALLEECGHWDVLVTTTAAALSTSLAELTADEFDSAFATPARGVLHGLQLASAHLADGGRVITVANAAPPGNTVDEAATGAIAEFTRALAADFTPRRIAVNAVSAATGNLDPNATTAARLLGPVSETTEISEVVAFLASDAAEAVTAQHIRVAEGGPGTGKTA</sequence>
<dbReference type="EMBL" id="CP003876">
    <property type="protein sequence ID" value="AFT98305.1"/>
    <property type="molecule type" value="Genomic_DNA"/>
</dbReference>
<dbReference type="eggNOG" id="COG1028">
    <property type="taxonomic scope" value="Bacteria"/>
</dbReference>
<proteinExistence type="inferred from homology"/>
<reference evidence="3 4" key="1">
    <citation type="journal article" date="2012" name="J. Bacteriol.">
        <title>Complete genome sequence of Nocardia brasiliensis HUJEG-1.</title>
        <authorList>
            <person name="Vera-Cabrera L."/>
            <person name="Ortiz-Lopez R."/>
            <person name="Elizondo-Gonzalez R."/>
            <person name="Perez-Maya A.A."/>
            <person name="Ocampo-Candiani J."/>
        </authorList>
    </citation>
    <scope>NUCLEOTIDE SEQUENCE [LARGE SCALE GENOMIC DNA]</scope>
    <source>
        <strain evidence="4">ATCC 700358</strain>
    </source>
</reference>
<dbReference type="AlphaFoldDB" id="K0ERL4"/>
<dbReference type="Gene3D" id="3.40.50.720">
    <property type="entry name" value="NAD(P)-binding Rossmann-like Domain"/>
    <property type="match status" value="1"/>
</dbReference>
<name>K0ERL4_NOCB7</name>
<dbReference type="HOGENOM" id="CLU_010194_1_3_11"/>
<dbReference type="RefSeq" id="WP_014981170.1">
    <property type="nucleotide sequence ID" value="NC_018681.1"/>
</dbReference>
<dbReference type="SUPFAM" id="SSF51735">
    <property type="entry name" value="NAD(P)-binding Rossmann-fold domains"/>
    <property type="match status" value="1"/>
</dbReference>
<dbReference type="GO" id="GO:0016614">
    <property type="term" value="F:oxidoreductase activity, acting on CH-OH group of donors"/>
    <property type="evidence" value="ECO:0007669"/>
    <property type="project" value="UniProtKB-ARBA"/>
</dbReference>
<dbReference type="InterPro" id="IPR036291">
    <property type="entry name" value="NAD(P)-bd_dom_sf"/>
</dbReference>
<dbReference type="STRING" id="1133849.O3I_001715"/>
<comment type="similarity">
    <text evidence="1">Belongs to the short-chain dehydrogenases/reductases (SDR) family.</text>
</comment>
<organism evidence="3 4">
    <name type="scientific">Nocardia brasiliensis (strain ATCC 700358 / HUJEG-1)</name>
    <dbReference type="NCBI Taxonomy" id="1133849"/>
    <lineage>
        <taxon>Bacteria</taxon>
        <taxon>Bacillati</taxon>
        <taxon>Actinomycetota</taxon>
        <taxon>Actinomycetes</taxon>
        <taxon>Mycobacteriales</taxon>
        <taxon>Nocardiaceae</taxon>
        <taxon>Nocardia</taxon>
    </lineage>
</organism>
<dbReference type="Pfam" id="PF13561">
    <property type="entry name" value="adh_short_C2"/>
    <property type="match status" value="1"/>
</dbReference>
<evidence type="ECO:0000313" key="4">
    <source>
        <dbReference type="Proteomes" id="UP000006304"/>
    </source>
</evidence>
<keyword evidence="2" id="KW-0560">Oxidoreductase</keyword>
<dbReference type="PANTHER" id="PTHR48107">
    <property type="entry name" value="NADPH-DEPENDENT ALDEHYDE REDUCTASE-LIKE PROTEIN, CHLOROPLASTIC-RELATED"/>
    <property type="match status" value="1"/>
</dbReference>
<evidence type="ECO:0000256" key="2">
    <source>
        <dbReference type="ARBA" id="ARBA00023002"/>
    </source>
</evidence>
<dbReference type="PRINTS" id="PR00081">
    <property type="entry name" value="GDHRDH"/>
</dbReference>
<evidence type="ECO:0000256" key="1">
    <source>
        <dbReference type="ARBA" id="ARBA00006484"/>
    </source>
</evidence>
<dbReference type="KEGG" id="nbr:O3I_001715"/>
<gene>
    <name evidence="3" type="ORF">O3I_001715</name>
</gene>
<dbReference type="InterPro" id="IPR002347">
    <property type="entry name" value="SDR_fam"/>
</dbReference>